<protein>
    <submittedName>
        <fullName evidence="1">Uncharacterized protein</fullName>
    </submittedName>
</protein>
<evidence type="ECO:0000313" key="2">
    <source>
        <dbReference type="Proteomes" id="UP000887159"/>
    </source>
</evidence>
<comment type="caution">
    <text evidence="1">The sequence shown here is derived from an EMBL/GenBank/DDBJ whole genome shotgun (WGS) entry which is preliminary data.</text>
</comment>
<sequence length="117" mass="12652">MLNQIAALQWAKGSLARYQEPRIWHPGGTAKDGHVLPLVPMSDICHYAHGGIEAQLRLYSDPPSLQAPGGWHQGQLCIEGFTNVIFMQGDQPFSSCSCLTPKMGTFAVSPTACLLDA</sequence>
<proteinExistence type="predicted"/>
<dbReference type="AlphaFoldDB" id="A0A8X6SHT4"/>
<dbReference type="EMBL" id="BMAU01021271">
    <property type="protein sequence ID" value="GFY07233.1"/>
    <property type="molecule type" value="Genomic_DNA"/>
</dbReference>
<keyword evidence="2" id="KW-1185">Reference proteome</keyword>
<organism evidence="1 2">
    <name type="scientific">Trichonephila clavipes</name>
    <name type="common">Golden silk orbweaver</name>
    <name type="synonym">Nephila clavipes</name>
    <dbReference type="NCBI Taxonomy" id="2585209"/>
    <lineage>
        <taxon>Eukaryota</taxon>
        <taxon>Metazoa</taxon>
        <taxon>Ecdysozoa</taxon>
        <taxon>Arthropoda</taxon>
        <taxon>Chelicerata</taxon>
        <taxon>Arachnida</taxon>
        <taxon>Araneae</taxon>
        <taxon>Araneomorphae</taxon>
        <taxon>Entelegynae</taxon>
        <taxon>Araneoidea</taxon>
        <taxon>Nephilidae</taxon>
        <taxon>Trichonephila</taxon>
    </lineage>
</organism>
<accession>A0A8X6SHT4</accession>
<dbReference type="Proteomes" id="UP000887159">
    <property type="component" value="Unassembled WGS sequence"/>
</dbReference>
<evidence type="ECO:0000313" key="1">
    <source>
        <dbReference type="EMBL" id="GFY07233.1"/>
    </source>
</evidence>
<name>A0A8X6SHT4_TRICX</name>
<gene>
    <name evidence="1" type="ORF">TNCV_1585881</name>
</gene>
<reference evidence="1" key="1">
    <citation type="submission" date="2020-08" db="EMBL/GenBank/DDBJ databases">
        <title>Multicomponent nature underlies the extraordinary mechanical properties of spider dragline silk.</title>
        <authorList>
            <person name="Kono N."/>
            <person name="Nakamura H."/>
            <person name="Mori M."/>
            <person name="Yoshida Y."/>
            <person name="Ohtoshi R."/>
            <person name="Malay A.D."/>
            <person name="Moran D.A.P."/>
            <person name="Tomita M."/>
            <person name="Numata K."/>
            <person name="Arakawa K."/>
        </authorList>
    </citation>
    <scope>NUCLEOTIDE SEQUENCE</scope>
</reference>